<accession>A0A6F9DG50</accession>
<dbReference type="PROSITE" id="PS50235">
    <property type="entry name" value="USP_3"/>
    <property type="match status" value="1"/>
</dbReference>
<dbReference type="InterPro" id="IPR038765">
    <property type="entry name" value="Papain-like_cys_pep_sf"/>
</dbReference>
<evidence type="ECO:0000256" key="6">
    <source>
        <dbReference type="PROSITE-ProRule" id="PRU00175"/>
    </source>
</evidence>
<evidence type="ECO:0000256" key="3">
    <source>
        <dbReference type="ARBA" id="ARBA00022723"/>
    </source>
</evidence>
<keyword evidence="3" id="KW-0479">Metal-binding</keyword>
<evidence type="ECO:0000259" key="7">
    <source>
        <dbReference type="PROSITE" id="PS50089"/>
    </source>
</evidence>
<dbReference type="SUPFAM" id="SSF54001">
    <property type="entry name" value="Cysteine proteinases"/>
    <property type="match status" value="2"/>
</dbReference>
<dbReference type="EMBL" id="LR786520">
    <property type="protein sequence ID" value="CAB3261827.1"/>
    <property type="molecule type" value="mRNA"/>
</dbReference>
<dbReference type="Gene3D" id="3.90.70.10">
    <property type="entry name" value="Cysteine proteinases"/>
    <property type="match status" value="3"/>
</dbReference>
<evidence type="ECO:0000256" key="5">
    <source>
        <dbReference type="ARBA" id="ARBA00022833"/>
    </source>
</evidence>
<name>A0A6F9DG50_9ASCI</name>
<protein>
    <recommendedName>
        <fullName evidence="2">ubiquitinyl hydrolase 1</fullName>
        <ecNumber evidence="2">3.4.19.12</ecNumber>
    </recommendedName>
</protein>
<proteinExistence type="evidence at transcript level"/>
<dbReference type="GO" id="GO:0004843">
    <property type="term" value="F:cysteine-type deubiquitinase activity"/>
    <property type="evidence" value="ECO:0007669"/>
    <property type="project" value="UniProtKB-EC"/>
</dbReference>
<evidence type="ECO:0000313" key="9">
    <source>
        <dbReference type="EMBL" id="CAB3261827.1"/>
    </source>
</evidence>
<evidence type="ECO:0000256" key="1">
    <source>
        <dbReference type="ARBA" id="ARBA00000707"/>
    </source>
</evidence>
<dbReference type="InterPro" id="IPR050185">
    <property type="entry name" value="Ub_carboxyl-term_hydrolase"/>
</dbReference>
<evidence type="ECO:0000256" key="2">
    <source>
        <dbReference type="ARBA" id="ARBA00012759"/>
    </source>
</evidence>
<feature type="domain" description="RING-type" evidence="7">
    <location>
        <begin position="701"/>
        <end position="748"/>
    </location>
</feature>
<dbReference type="EC" id="3.4.19.12" evidence="2"/>
<dbReference type="InterPro" id="IPR028889">
    <property type="entry name" value="USP"/>
</dbReference>
<gene>
    <name evidence="9" type="primary">LOC100177462</name>
</gene>
<dbReference type="InterPro" id="IPR001394">
    <property type="entry name" value="Peptidase_C19_UCH"/>
</dbReference>
<dbReference type="PANTHER" id="PTHR21646">
    <property type="entry name" value="UBIQUITIN CARBOXYL-TERMINAL HYDROLASE"/>
    <property type="match status" value="1"/>
</dbReference>
<feature type="domain" description="USP" evidence="8">
    <location>
        <begin position="48"/>
        <end position="1034"/>
    </location>
</feature>
<evidence type="ECO:0000256" key="4">
    <source>
        <dbReference type="ARBA" id="ARBA00022771"/>
    </source>
</evidence>
<keyword evidence="5" id="KW-0862">Zinc</keyword>
<reference evidence="9" key="1">
    <citation type="submission" date="2020-04" db="EMBL/GenBank/DDBJ databases">
        <authorList>
            <person name="Neveu A P."/>
        </authorList>
    </citation>
    <scope>NUCLEOTIDE SEQUENCE</scope>
    <source>
        <tissue evidence="9">Whole embryo</tissue>
    </source>
</reference>
<organism evidence="9">
    <name type="scientific">Phallusia mammillata</name>
    <dbReference type="NCBI Taxonomy" id="59560"/>
    <lineage>
        <taxon>Eukaryota</taxon>
        <taxon>Metazoa</taxon>
        <taxon>Chordata</taxon>
        <taxon>Tunicata</taxon>
        <taxon>Ascidiacea</taxon>
        <taxon>Phlebobranchia</taxon>
        <taxon>Ascidiidae</taxon>
        <taxon>Phallusia</taxon>
    </lineage>
</organism>
<dbReference type="SUPFAM" id="SSF57850">
    <property type="entry name" value="RING/U-box"/>
    <property type="match status" value="1"/>
</dbReference>
<dbReference type="GO" id="GO:0016579">
    <property type="term" value="P:protein deubiquitination"/>
    <property type="evidence" value="ECO:0007669"/>
    <property type="project" value="InterPro"/>
</dbReference>
<dbReference type="InterPro" id="IPR018200">
    <property type="entry name" value="USP_CS"/>
</dbReference>
<dbReference type="PROSITE" id="PS50089">
    <property type="entry name" value="ZF_RING_2"/>
    <property type="match status" value="1"/>
</dbReference>
<dbReference type="GO" id="GO:0008270">
    <property type="term" value="F:zinc ion binding"/>
    <property type="evidence" value="ECO:0007669"/>
    <property type="project" value="UniProtKB-KW"/>
</dbReference>
<sequence>MNDNTDNDTEVLEDVGSCSSLQVATCEPENQCFIPQDIPACHPQPGNCGLYNLGNTCYMNSTLQCLLHNTSLLEYFLSNKKYSPGVLMEFHSLIEKYWCGKWSVIVPKTFKDFISLTHPQFSGSSQHDGQEFLALFLGSLHLDLKEFDENHTTTVPLNTKICNDLTIPDDNSKRRRTESIEYLDNCLPIYKRTDAINQPDLRSLTSFIGKEKKTLNVNVLNADVECDEEITTDHSNKYPQPIGSRLNNGQLLQLSSSDDQTSCSYDDTEMEQDLKSEKVADKRSKQTNVLADLKRQGKTNTDVVQCKKLFSEADVDMLQLKTKVGTQSVLAYNVATEMSSLCKPYLSTEFPFDNFNFPDKACVEKSDYLGPLLPNSTALDIPNVSETFLSQVETGDGTSCFQNPEKKKIFSLKPHNRLRIGLLQSKYSPLLPFSAKCKDCELGISSNNFCIHTPVEQNNGLESMTGEKGSLVTKFTNILVDENPKPDQVKAGNLDNNAGCSKMHVEKSTNNARYDSLSKKANETEVSNEDIDLPGNLTRAEEMWEKYSEKNHSIVVDNFQGQLESVVSCCKCGNTSVTYEPFMYLSVPIPHALQSVFDVRLVPLHGDSFMTSVYALKQGRVEDLKEAIAQDLQSSHHKTFDLGKFRFCEMKNYNIFRVLENTAFLKSVNPTRRIEAIETADMLVAETETDDTTPTSSWNSCCICLEDFADSELLRHNAESCSVMICHACVQSSVEHYGIDGFSCPICHCKCSPHTDFVQLASTSSSREVIVTLNFTCVDADGNLQPVAHPLLLRTSTNLKKSSLTEFLQMNDNRLPKTENFILTYCSLDGMLCSRCSHLDSCKGCEITDTDVLTLLPGDNICVRYIDLPKNFLSDCSKLESNERKPVTLDMCLQAFTKNETLDDNNPWFCVSCGVHQIAEKQLRICKWPRTLILYIKRFLYHSKTAVKVDDEVLFPIDSFNPGMLSGTEPAQHKVYDLSACISHYGGVHSGHYTANCKHATTGQWHLYNDDVVSEHELSAKDTSNVYVLFYQHREEA</sequence>
<dbReference type="Pfam" id="PF00443">
    <property type="entry name" value="UCH"/>
    <property type="match status" value="2"/>
</dbReference>
<keyword evidence="4 6" id="KW-0863">Zinc-finger</keyword>
<dbReference type="PROSITE" id="PS00972">
    <property type="entry name" value="USP_1"/>
    <property type="match status" value="1"/>
</dbReference>
<dbReference type="InterPro" id="IPR001841">
    <property type="entry name" value="Znf_RING"/>
</dbReference>
<dbReference type="PANTHER" id="PTHR21646:SF35">
    <property type="match status" value="1"/>
</dbReference>
<evidence type="ECO:0000259" key="8">
    <source>
        <dbReference type="PROSITE" id="PS50235"/>
    </source>
</evidence>
<comment type="catalytic activity">
    <reaction evidence="1">
        <text>Thiol-dependent hydrolysis of ester, thioester, amide, peptide and isopeptide bonds formed by the C-terminal Gly of ubiquitin (a 76-residue protein attached to proteins as an intracellular targeting signal).</text>
        <dbReference type="EC" id="3.4.19.12"/>
    </reaction>
</comment>
<dbReference type="AlphaFoldDB" id="A0A6F9DG50"/>